<evidence type="ECO:0000259" key="9">
    <source>
        <dbReference type="PROSITE" id="PS50188"/>
    </source>
</evidence>
<dbReference type="PANTHER" id="PTHR24103">
    <property type="entry name" value="E3 UBIQUITIN-PROTEIN LIGASE TRIM"/>
    <property type="match status" value="1"/>
</dbReference>
<dbReference type="InterPro" id="IPR013320">
    <property type="entry name" value="ConA-like_dom_sf"/>
</dbReference>
<dbReference type="InterPro" id="IPR013083">
    <property type="entry name" value="Znf_RING/FYVE/PHD"/>
</dbReference>
<feature type="domain" description="RING-type" evidence="7">
    <location>
        <begin position="12"/>
        <end position="52"/>
    </location>
</feature>
<evidence type="ECO:0000259" key="8">
    <source>
        <dbReference type="PROSITE" id="PS50119"/>
    </source>
</evidence>
<dbReference type="InterPro" id="IPR003879">
    <property type="entry name" value="Butyrophylin_SPRY"/>
</dbReference>
<dbReference type="AlphaFoldDB" id="A0A6P7IZR3"/>
<sequence>MAERLFENYLSCHVCSETFKDPVSLSCSHNFCSSCLQKFWEQTKNKNCPICKRKSSKEEPIVNFGLKELADSFAGRQKSESSEKKKEVLMMVCDKHQEEPKLFCEDEQRAVCPVCEFSRHQTHKVVPVEQAVRDLKEQLRSDLKSLQDKRDKYKQVEDTYNEMSQHVKKQLLSTETQIRAEFNKLHQFLKEEEESRLAALREEEEQKRKTMSREMKRIQQQMSSLSDSISAVEEELQKQQVSFLSSYKDTQSRARAQSSLSDPQLVSGALIDVAKHLGNLSFRVWEKMKDKVHFSPVILDPNTANRWLYLSDDLTSVRRGDTWQKLPDNPERYSEYANVLGSEGFSSGKHSWVVEVGDHPDWIVGLAKESVDKDAKFSSPKYGIWCLWHRDGKYTNGDGKNLTVQKSLQRIRRKRRSSGQTEKKRRKKVKPEVRKKTDDVMAERLFENYLSCHVCSETFKDPVSLSCSHNFCSSCLQKFWEQTKNKNCPICKRKSSKENPPLNFGLKELADSFAGRQKSESSEKKKEVLMMVCDKHQEEPKLFCEDEQRAVCTVCEFSLHQTHKVVPVEQAVRDLKEQLRSDLKSLQDKRDKYKQVEDTYNEMSQHVKKQLLSTETQIRAEFNKLHQFLKEEEESRLAALREEEEQKGKTLSREMKRIQQQMSSLSDGISAVEEELQKQQVSFLSSYKDTQSRARAQSSLSDPQLVSGALIDVAKHLGNLSFRVWEKMKDKVHFSPVILDPNTANRWLYLSDDLTSVRRGDTEQKLPDNPERHTEYPIVLGSEGFSSGKHSWEVEVGDHPDWNVGLAKESADKNAAFALPKYGIWCLGYDDAEYIDVVGETVTVQKSLQRIRVQLDYDKGEVSFYNSEDMTHICTHRDTFTEKLLPYFNIGESAGSTTTDIKVCQSEVSLRCSDT</sequence>
<reference evidence="11" key="1">
    <citation type="submission" date="2025-08" db="UniProtKB">
        <authorList>
            <consortium name="RefSeq"/>
        </authorList>
    </citation>
    <scope>IDENTIFICATION</scope>
</reference>
<dbReference type="InterPro" id="IPR000315">
    <property type="entry name" value="Znf_B-box"/>
</dbReference>
<evidence type="ECO:0000256" key="2">
    <source>
        <dbReference type="ARBA" id="ARBA00022771"/>
    </source>
</evidence>
<feature type="domain" description="B box-type" evidence="8">
    <location>
        <begin position="528"/>
        <end position="568"/>
    </location>
</feature>
<dbReference type="Pfam" id="PF00643">
    <property type="entry name" value="zf-B_box"/>
    <property type="match status" value="2"/>
</dbReference>
<feature type="domain" description="RING-type" evidence="7">
    <location>
        <begin position="452"/>
        <end position="492"/>
    </location>
</feature>
<dbReference type="Pfam" id="PF00622">
    <property type="entry name" value="SPRY"/>
    <property type="match status" value="1"/>
</dbReference>
<keyword evidence="10" id="KW-1185">Reference proteome</keyword>
<dbReference type="SUPFAM" id="SSF57845">
    <property type="entry name" value="B-box zinc-binding domain"/>
    <property type="match status" value="2"/>
</dbReference>
<keyword evidence="3" id="KW-0862">Zinc</keyword>
<dbReference type="Gene3D" id="3.30.160.60">
    <property type="entry name" value="Classic Zinc Finger"/>
    <property type="match status" value="2"/>
</dbReference>
<feature type="domain" description="B30.2/SPRY" evidence="9">
    <location>
        <begin position="277"/>
        <end position="509"/>
    </location>
</feature>
<evidence type="ECO:0000256" key="4">
    <source>
        <dbReference type="PROSITE-ProRule" id="PRU00024"/>
    </source>
</evidence>
<dbReference type="PROSITE" id="PS00518">
    <property type="entry name" value="ZF_RING_1"/>
    <property type="match status" value="2"/>
</dbReference>
<dbReference type="PRINTS" id="PR01407">
    <property type="entry name" value="BUTYPHLNCDUF"/>
</dbReference>
<evidence type="ECO:0000313" key="10">
    <source>
        <dbReference type="Proteomes" id="UP000515145"/>
    </source>
</evidence>
<dbReference type="SMART" id="SM00184">
    <property type="entry name" value="RING"/>
    <property type="match status" value="2"/>
</dbReference>
<feature type="coiled-coil region" evidence="5">
    <location>
        <begin position="129"/>
        <end position="235"/>
    </location>
</feature>
<dbReference type="CDD" id="cd12893">
    <property type="entry name" value="SPRY_PRY_TRIM35"/>
    <property type="match status" value="1"/>
</dbReference>
<dbReference type="InterPro" id="IPR027370">
    <property type="entry name" value="Znf-RING_euk"/>
</dbReference>
<name>A0A6P7IZR3_9TELE</name>
<dbReference type="InterPro" id="IPR001870">
    <property type="entry name" value="B30.2/SPRY"/>
</dbReference>
<dbReference type="Proteomes" id="UP000515145">
    <property type="component" value="Chromosome 9"/>
</dbReference>
<evidence type="ECO:0000256" key="5">
    <source>
        <dbReference type="SAM" id="Coils"/>
    </source>
</evidence>
<dbReference type="PROSITE" id="PS50089">
    <property type="entry name" value="ZF_RING_2"/>
    <property type="match status" value="2"/>
</dbReference>
<dbReference type="OrthoDB" id="6105938at2759"/>
<evidence type="ECO:0000313" key="11">
    <source>
        <dbReference type="RefSeq" id="XP_028269806.1"/>
    </source>
</evidence>
<dbReference type="PROSITE" id="PS50119">
    <property type="entry name" value="ZF_BBOX"/>
    <property type="match status" value="2"/>
</dbReference>
<evidence type="ECO:0000256" key="6">
    <source>
        <dbReference type="SAM" id="MobiDB-lite"/>
    </source>
</evidence>
<feature type="region of interest" description="Disordered" evidence="6">
    <location>
        <begin position="406"/>
        <end position="434"/>
    </location>
</feature>
<dbReference type="InterPro" id="IPR017907">
    <property type="entry name" value="Znf_RING_CS"/>
</dbReference>
<keyword evidence="1" id="KW-0479">Metal-binding</keyword>
<feature type="domain" description="B30.2/SPRY" evidence="9">
    <location>
        <begin position="717"/>
        <end position="908"/>
    </location>
</feature>
<dbReference type="SUPFAM" id="SSF57850">
    <property type="entry name" value="RING/U-box"/>
    <property type="match status" value="2"/>
</dbReference>
<dbReference type="SUPFAM" id="SSF49899">
    <property type="entry name" value="Concanavalin A-like lectins/glucanases"/>
    <property type="match status" value="2"/>
</dbReference>
<keyword evidence="2 4" id="KW-0863">Zinc-finger</keyword>
<dbReference type="SMART" id="SM00589">
    <property type="entry name" value="PRY"/>
    <property type="match status" value="2"/>
</dbReference>
<evidence type="ECO:0000259" key="7">
    <source>
        <dbReference type="PROSITE" id="PS50089"/>
    </source>
</evidence>
<dbReference type="SMART" id="SM00336">
    <property type="entry name" value="BBOX"/>
    <property type="match status" value="2"/>
</dbReference>
<feature type="compositionally biased region" description="Basic residues" evidence="6">
    <location>
        <begin position="409"/>
        <end position="429"/>
    </location>
</feature>
<feature type="domain" description="B box-type" evidence="8">
    <location>
        <begin position="88"/>
        <end position="128"/>
    </location>
</feature>
<dbReference type="PROSITE" id="PS50188">
    <property type="entry name" value="B302_SPRY"/>
    <property type="match status" value="2"/>
</dbReference>
<dbReference type="InterPro" id="IPR006574">
    <property type="entry name" value="PRY"/>
</dbReference>
<gene>
    <name evidence="11" type="primary">LOC114441201</name>
</gene>
<dbReference type="InterPro" id="IPR001841">
    <property type="entry name" value="Znf_RING"/>
</dbReference>
<dbReference type="FunFam" id="2.60.120.920:FF:000004">
    <property type="entry name" value="Butyrophilin subfamily 1 member A1"/>
    <property type="match status" value="1"/>
</dbReference>
<organism evidence="10 11">
    <name type="scientific">Parambassis ranga</name>
    <name type="common">Indian glassy fish</name>
    <dbReference type="NCBI Taxonomy" id="210632"/>
    <lineage>
        <taxon>Eukaryota</taxon>
        <taxon>Metazoa</taxon>
        <taxon>Chordata</taxon>
        <taxon>Craniata</taxon>
        <taxon>Vertebrata</taxon>
        <taxon>Euteleostomi</taxon>
        <taxon>Actinopterygii</taxon>
        <taxon>Neopterygii</taxon>
        <taxon>Teleostei</taxon>
        <taxon>Neoteleostei</taxon>
        <taxon>Acanthomorphata</taxon>
        <taxon>Ovalentaria</taxon>
        <taxon>Ambassidae</taxon>
        <taxon>Parambassis</taxon>
    </lineage>
</organism>
<dbReference type="SMART" id="SM00449">
    <property type="entry name" value="SPRY"/>
    <property type="match status" value="1"/>
</dbReference>
<keyword evidence="5" id="KW-0175">Coiled coil</keyword>
<evidence type="ECO:0000256" key="1">
    <source>
        <dbReference type="ARBA" id="ARBA00022723"/>
    </source>
</evidence>
<dbReference type="Gene3D" id="3.30.40.10">
    <property type="entry name" value="Zinc/RING finger domain, C3HC4 (zinc finger)"/>
    <property type="match status" value="2"/>
</dbReference>
<dbReference type="GO" id="GO:0008270">
    <property type="term" value="F:zinc ion binding"/>
    <property type="evidence" value="ECO:0007669"/>
    <property type="project" value="UniProtKB-KW"/>
</dbReference>
<accession>A0A6P7IZR3</accession>
<feature type="coiled-coil region" evidence="5">
    <location>
        <begin position="630"/>
        <end position="675"/>
    </location>
</feature>
<protein>
    <submittedName>
        <fullName evidence="11">Tripartite motif-containing protein 35-like</fullName>
    </submittedName>
</protein>
<dbReference type="InterPro" id="IPR003877">
    <property type="entry name" value="SPRY_dom"/>
</dbReference>
<proteinExistence type="predicted"/>
<evidence type="ECO:0000256" key="3">
    <source>
        <dbReference type="ARBA" id="ARBA00022833"/>
    </source>
</evidence>
<dbReference type="InParanoid" id="A0A6P7IZR3"/>
<dbReference type="InterPro" id="IPR043136">
    <property type="entry name" value="B30.2/SPRY_sf"/>
</dbReference>
<dbReference type="InterPro" id="IPR050143">
    <property type="entry name" value="TRIM/RBCC"/>
</dbReference>
<feature type="coiled-coil region" evidence="5">
    <location>
        <begin position="569"/>
        <end position="606"/>
    </location>
</feature>
<dbReference type="Pfam" id="PF13445">
    <property type="entry name" value="zf-RING_UBOX"/>
    <property type="match status" value="2"/>
</dbReference>
<dbReference type="RefSeq" id="XP_028269806.1">
    <property type="nucleotide sequence ID" value="XM_028414005.1"/>
</dbReference>
<dbReference type="Pfam" id="PF13765">
    <property type="entry name" value="PRY"/>
    <property type="match status" value="2"/>
</dbReference>
<dbReference type="GeneID" id="114441201"/>
<dbReference type="Gene3D" id="2.60.120.920">
    <property type="match status" value="2"/>
</dbReference>